<comment type="caution">
    <text evidence="2">The sequence shown here is derived from an EMBL/GenBank/DDBJ whole genome shotgun (WGS) entry which is preliminary data.</text>
</comment>
<organism evidence="2 3">
    <name type="scientific">Pseudocercospora eumusae</name>
    <dbReference type="NCBI Taxonomy" id="321146"/>
    <lineage>
        <taxon>Eukaryota</taxon>
        <taxon>Fungi</taxon>
        <taxon>Dikarya</taxon>
        <taxon>Ascomycota</taxon>
        <taxon>Pezizomycotina</taxon>
        <taxon>Dothideomycetes</taxon>
        <taxon>Dothideomycetidae</taxon>
        <taxon>Mycosphaerellales</taxon>
        <taxon>Mycosphaerellaceae</taxon>
        <taxon>Pseudocercospora</taxon>
    </lineage>
</organism>
<keyword evidence="3" id="KW-1185">Reference proteome</keyword>
<dbReference type="EMBL" id="LFZN01000173">
    <property type="protein sequence ID" value="KXS96482.1"/>
    <property type="molecule type" value="Genomic_DNA"/>
</dbReference>
<gene>
    <name evidence="2" type="ORF">AC578_6308</name>
</gene>
<feature type="transmembrane region" description="Helical" evidence="1">
    <location>
        <begin position="45"/>
        <end position="66"/>
    </location>
</feature>
<name>A0A139H246_9PEZI</name>
<evidence type="ECO:0000256" key="1">
    <source>
        <dbReference type="SAM" id="Phobius"/>
    </source>
</evidence>
<dbReference type="OrthoDB" id="3649156at2759"/>
<evidence type="ECO:0000313" key="2">
    <source>
        <dbReference type="EMBL" id="KXS96482.1"/>
    </source>
</evidence>
<accession>A0A139H246</accession>
<dbReference type="AlphaFoldDB" id="A0A139H246"/>
<evidence type="ECO:0000313" key="3">
    <source>
        <dbReference type="Proteomes" id="UP000070133"/>
    </source>
</evidence>
<dbReference type="Proteomes" id="UP000070133">
    <property type="component" value="Unassembled WGS sequence"/>
</dbReference>
<reference evidence="2 3" key="1">
    <citation type="submission" date="2015-07" db="EMBL/GenBank/DDBJ databases">
        <title>Comparative genomics of the Sigatoka disease complex on banana suggests a link between parallel evolutionary changes in Pseudocercospora fijiensis and Pseudocercospora eumusae and increased virulence on the banana host.</title>
        <authorList>
            <person name="Chang T.-C."/>
            <person name="Salvucci A."/>
            <person name="Crous P.W."/>
            <person name="Stergiopoulos I."/>
        </authorList>
    </citation>
    <scope>NUCLEOTIDE SEQUENCE [LARGE SCALE GENOMIC DNA]</scope>
    <source>
        <strain evidence="2 3">CBS 114824</strain>
    </source>
</reference>
<keyword evidence="1" id="KW-0472">Membrane</keyword>
<proteinExistence type="predicted"/>
<sequence>MTQLSSTRAFVVDSHSSALMQPRSTTTAAFESNDMATYDKMLRTFSITLATLIGVAMLVILARLLVKHRRIMIKEKKVEMQLFDESSKNYIDG</sequence>
<keyword evidence="1" id="KW-1133">Transmembrane helix</keyword>
<keyword evidence="1" id="KW-0812">Transmembrane</keyword>
<protein>
    <submittedName>
        <fullName evidence="2">Uncharacterized protein</fullName>
    </submittedName>
</protein>